<name>A0ACB5T193_AMBMO</name>
<dbReference type="Proteomes" id="UP001165064">
    <property type="component" value="Unassembled WGS sequence"/>
</dbReference>
<proteinExistence type="predicted"/>
<accession>A0ACB5T193</accession>
<dbReference type="EMBL" id="BSXS01002452">
    <property type="protein sequence ID" value="GME79126.1"/>
    <property type="molecule type" value="Genomic_DNA"/>
</dbReference>
<keyword evidence="2" id="KW-1185">Reference proteome</keyword>
<evidence type="ECO:0000313" key="1">
    <source>
        <dbReference type="EMBL" id="GME79126.1"/>
    </source>
</evidence>
<comment type="caution">
    <text evidence="1">The sequence shown here is derived from an EMBL/GenBank/DDBJ whole genome shotgun (WGS) entry which is preliminary data.</text>
</comment>
<evidence type="ECO:0000313" key="2">
    <source>
        <dbReference type="Proteomes" id="UP001165064"/>
    </source>
</evidence>
<organism evidence="1 2">
    <name type="scientific">Ambrosiozyma monospora</name>
    <name type="common">Yeast</name>
    <name type="synonym">Endomycopsis monosporus</name>
    <dbReference type="NCBI Taxonomy" id="43982"/>
    <lineage>
        <taxon>Eukaryota</taxon>
        <taxon>Fungi</taxon>
        <taxon>Dikarya</taxon>
        <taxon>Ascomycota</taxon>
        <taxon>Saccharomycotina</taxon>
        <taxon>Pichiomycetes</taxon>
        <taxon>Pichiales</taxon>
        <taxon>Pichiaceae</taxon>
        <taxon>Ambrosiozyma</taxon>
    </lineage>
</organism>
<reference evidence="1" key="1">
    <citation type="submission" date="2023-04" db="EMBL/GenBank/DDBJ databases">
        <title>Ambrosiozyma monospora NBRC 10751.</title>
        <authorList>
            <person name="Ichikawa N."/>
            <person name="Sato H."/>
            <person name="Tonouchi N."/>
        </authorList>
    </citation>
    <scope>NUCLEOTIDE SEQUENCE</scope>
    <source>
        <strain evidence="1">NBRC 10751</strain>
    </source>
</reference>
<protein>
    <submittedName>
        <fullName evidence="1">Unnamed protein product</fullName>
    </submittedName>
</protein>
<gene>
    <name evidence="1" type="ORF">Amon02_000377900</name>
</gene>
<sequence>MDSGLRLIPSVIFASLSSIFAGYMMRLTATYKKLLMWCGISVILGSTFIYSSSRIDNAWWDSIICIPSRIGMAGIITAALIAMIANVTLEEQALVTSISYAFRSTGSTLGVSLASAVLQFTLARKINSSFDKLSHKIPDELIGQIDEIKAKVLEDPTYAFNGCPNFFKESIIQSYDFAGHAVFMFLIITGVATLVCLWPVHDRNLNEKQSDE</sequence>